<reference evidence="1 2" key="1">
    <citation type="submission" date="2019-07" db="EMBL/GenBank/DDBJ databases">
        <title>Microlunatus dokdonensis sp. nov. isolated from the rhizospheric soil of the wild plant Elymus tsukushiensis.</title>
        <authorList>
            <person name="Ghim S.-Y."/>
            <person name="Hwang Y.-J."/>
            <person name="Son J.-S."/>
            <person name="Shin J.-H."/>
        </authorList>
    </citation>
    <scope>NUCLEOTIDE SEQUENCE [LARGE SCALE GENOMIC DNA]</scope>
    <source>
        <strain evidence="1 2">KUDC0627</strain>
    </source>
</reference>
<evidence type="ECO:0000313" key="2">
    <source>
        <dbReference type="Proteomes" id="UP000319263"/>
    </source>
</evidence>
<dbReference type="RefSeq" id="WP_143987970.1">
    <property type="nucleotide sequence ID" value="NZ_CP041692.1"/>
</dbReference>
<dbReference type="InterPro" id="IPR007061">
    <property type="entry name" value="MST-like"/>
</dbReference>
<gene>
    <name evidence="1" type="ORF">FOE78_20865</name>
</gene>
<dbReference type="EMBL" id="CP041692">
    <property type="protein sequence ID" value="QDP98023.1"/>
    <property type="molecule type" value="Genomic_DNA"/>
</dbReference>
<proteinExistence type="predicted"/>
<dbReference type="KEGG" id="mik:FOE78_20865"/>
<dbReference type="Pfam" id="PF04978">
    <property type="entry name" value="MST"/>
    <property type="match status" value="1"/>
</dbReference>
<name>A0A516Q3L8_9ACTN</name>
<dbReference type="AlphaFoldDB" id="A0A516Q3L8"/>
<sequence length="173" mass="19105">MSDIEALRALVSDAFSRVQELVDQITRDLSEAQATYRPDDHANSIAWLVWHASRVQDDHVADLAGVDQAWPAWREKFGLPFDDWATGYGQSAEEVGEVQVSGELLAGYYHDVQGLTGRYLGGLTEAELDRIVDDNWDPPVTASVRLVSVIGDITQHLGQAFYVKGLAQRAGIH</sequence>
<dbReference type="SUPFAM" id="SSF109854">
    <property type="entry name" value="DinB/YfiT-like putative metalloenzymes"/>
    <property type="match status" value="1"/>
</dbReference>
<keyword evidence="2" id="KW-1185">Reference proteome</keyword>
<accession>A0A516Q3L8</accession>
<dbReference type="InterPro" id="IPR034660">
    <property type="entry name" value="DinB/YfiT-like"/>
</dbReference>
<dbReference type="NCBIfam" id="NF047843">
    <property type="entry name" value="MST_Rv0443"/>
    <property type="match status" value="1"/>
</dbReference>
<evidence type="ECO:0000313" key="1">
    <source>
        <dbReference type="EMBL" id="QDP98023.1"/>
    </source>
</evidence>
<organism evidence="1 2">
    <name type="scientific">Microlunatus elymi</name>
    <dbReference type="NCBI Taxonomy" id="2596828"/>
    <lineage>
        <taxon>Bacteria</taxon>
        <taxon>Bacillati</taxon>
        <taxon>Actinomycetota</taxon>
        <taxon>Actinomycetes</taxon>
        <taxon>Propionibacteriales</taxon>
        <taxon>Propionibacteriaceae</taxon>
        <taxon>Microlunatus</taxon>
    </lineage>
</organism>
<protein>
    <submittedName>
        <fullName evidence="1">DinB family protein</fullName>
    </submittedName>
</protein>
<dbReference type="OrthoDB" id="2363925at2"/>
<dbReference type="Proteomes" id="UP000319263">
    <property type="component" value="Chromosome"/>
</dbReference>
<dbReference type="Gene3D" id="1.20.120.450">
    <property type="entry name" value="dinb family like domain"/>
    <property type="match status" value="1"/>
</dbReference>